<comment type="caution">
    <text evidence="1">The sequence shown here is derived from an EMBL/GenBank/DDBJ whole genome shotgun (WGS) entry which is preliminary data.</text>
</comment>
<proteinExistence type="predicted"/>
<dbReference type="AlphaFoldDB" id="A0A645FLB6"/>
<gene>
    <name evidence="1" type="ORF">SDC9_162520</name>
</gene>
<reference evidence="1" key="1">
    <citation type="submission" date="2019-08" db="EMBL/GenBank/DDBJ databases">
        <authorList>
            <person name="Kucharzyk K."/>
            <person name="Murdoch R.W."/>
            <person name="Higgins S."/>
            <person name="Loffler F."/>
        </authorList>
    </citation>
    <scope>NUCLEOTIDE SEQUENCE</scope>
</reference>
<protein>
    <submittedName>
        <fullName evidence="1">Uncharacterized protein</fullName>
    </submittedName>
</protein>
<dbReference type="EMBL" id="VSSQ01061900">
    <property type="protein sequence ID" value="MPN15191.1"/>
    <property type="molecule type" value="Genomic_DNA"/>
</dbReference>
<sequence>MGHFADHGVMEAAVIDEDKHVIFFQGWLGIAGLQQGLVGRAEVPPDILVGRVSILNGIVDAFIDDVHVCPGNAAGCRGVICYYVAVQLMGCQVQVPAADEQPPAFRAVQEGQAIPDIFQQAVEFVLEDVAHHLFERYFVCHAMPPNTTGVGIV</sequence>
<accession>A0A645FLB6</accession>
<evidence type="ECO:0000313" key="1">
    <source>
        <dbReference type="EMBL" id="MPN15191.1"/>
    </source>
</evidence>
<name>A0A645FLB6_9ZZZZ</name>
<organism evidence="1">
    <name type="scientific">bioreactor metagenome</name>
    <dbReference type="NCBI Taxonomy" id="1076179"/>
    <lineage>
        <taxon>unclassified sequences</taxon>
        <taxon>metagenomes</taxon>
        <taxon>ecological metagenomes</taxon>
    </lineage>
</organism>